<dbReference type="AlphaFoldDB" id="A0A1S4CT58"/>
<dbReference type="PANTHER" id="PTHR45613">
    <property type="entry name" value="PENTATRICOPEPTIDE REPEAT-CONTAINING PROTEIN"/>
    <property type="match status" value="1"/>
</dbReference>
<protein>
    <submittedName>
        <fullName evidence="3">Pentatricopeptide repeat-containing protein At1g12700, mitochondrial</fullName>
    </submittedName>
</protein>
<proteinExistence type="predicted"/>
<feature type="repeat" description="PPR" evidence="2">
    <location>
        <begin position="205"/>
        <end position="239"/>
    </location>
</feature>
<dbReference type="Gene3D" id="1.25.40.10">
    <property type="entry name" value="Tetratricopeptide repeat domain"/>
    <property type="match status" value="6"/>
</dbReference>
<dbReference type="SUPFAM" id="SSF81901">
    <property type="entry name" value="HCP-like"/>
    <property type="match status" value="1"/>
</dbReference>
<dbReference type="PANTHER" id="PTHR45613:SF207">
    <property type="entry name" value="OS08G0300700 PROTEIN"/>
    <property type="match status" value="1"/>
</dbReference>
<evidence type="ECO:0000256" key="2">
    <source>
        <dbReference type="PROSITE-ProRule" id="PRU00708"/>
    </source>
</evidence>
<dbReference type="PaxDb" id="4097-A0A1S4CT58"/>
<feature type="repeat" description="PPR" evidence="2">
    <location>
        <begin position="241"/>
        <end position="275"/>
    </location>
</feature>
<sequence length="666" mass="74907">MGTFLIRTALVGTTLTKPTWVWTAPSNNVVGIKQLGDKTYDGDVAGSDTSGAFHWRIAFAIEDDENSLLRYFCKDISCFAISRPCSAITIRDYSSSQSNTSISSAKGKCRFDNVKCLDDAVSLFRRMVRTQPLPSVFDFSQLLKTMVNMKHYSAVVSLFGELLKSGIPIDGFILSIAINNYCLMHRSDCGFSVLAIYLKNGIPFNVVTFSTILRGLFAESKIKDAVNLFKKLVRENICEPDEFMYSIIMNGLSKRGHTQKTFDLLRVMEQGSTKPNAYIYSIVIDALCKDRMLDAAISLFEEMKQKGIPPNVVTYSSLIDGLCKLGQWEKVRTLFFEMVNLNIYPDVRTFNILTDGLCKEGKVEDAEEVMRHMNGKGVEPNVVTYNVIIDGYCLSGQMDKARRLFDTIIVKSIKPGIVSYNTLINGYCKNNKLDDAMDWFHEISRNGLEHSIVTYNTILQSLLEVGRIDFAQKFFAEMLSIGLKPDLCTNRILLGGYFQNGLLEKAMSLFHELEVKREDTDIEFYTIIIDGLCKNDLDPRYSNFNDIIIHPIIDMDVDVITIVTFRSGEKFLFVFREGVNYGTGIALEYTTSISQGFHRQNKLLTGSARSLIPTFSGVALSIASRCTSILKLSPPSTTWLQLLSSSAHSWPAPRELDLPTRQYLAF</sequence>
<name>A0A1S4CT58_TOBAC</name>
<evidence type="ECO:0000256" key="1">
    <source>
        <dbReference type="ARBA" id="ARBA00022737"/>
    </source>
</evidence>
<reference evidence="3" key="1">
    <citation type="submission" date="2025-08" db="UniProtKB">
        <authorList>
            <consortium name="RefSeq"/>
        </authorList>
    </citation>
    <scope>IDENTIFICATION</scope>
</reference>
<gene>
    <name evidence="3" type="primary">LOC107822191</name>
</gene>
<dbReference type="NCBIfam" id="TIGR00756">
    <property type="entry name" value="PPR"/>
    <property type="match status" value="8"/>
</dbReference>
<dbReference type="PROSITE" id="PS51375">
    <property type="entry name" value="PPR"/>
    <property type="match status" value="8"/>
</dbReference>
<feature type="repeat" description="PPR" evidence="2">
    <location>
        <begin position="276"/>
        <end position="310"/>
    </location>
</feature>
<feature type="repeat" description="PPR" evidence="2">
    <location>
        <begin position="381"/>
        <end position="415"/>
    </location>
</feature>
<feature type="repeat" description="PPR" evidence="2">
    <location>
        <begin position="451"/>
        <end position="485"/>
    </location>
</feature>
<organism evidence="3">
    <name type="scientific">Nicotiana tabacum</name>
    <name type="common">Common tobacco</name>
    <dbReference type="NCBI Taxonomy" id="4097"/>
    <lineage>
        <taxon>Eukaryota</taxon>
        <taxon>Viridiplantae</taxon>
        <taxon>Streptophyta</taxon>
        <taxon>Embryophyta</taxon>
        <taxon>Tracheophyta</taxon>
        <taxon>Spermatophyta</taxon>
        <taxon>Magnoliopsida</taxon>
        <taxon>eudicotyledons</taxon>
        <taxon>Gunneridae</taxon>
        <taxon>Pentapetalae</taxon>
        <taxon>asterids</taxon>
        <taxon>lamiids</taxon>
        <taxon>Solanales</taxon>
        <taxon>Solanaceae</taxon>
        <taxon>Nicotianoideae</taxon>
        <taxon>Nicotianeae</taxon>
        <taxon>Nicotiana</taxon>
    </lineage>
</organism>
<feature type="repeat" description="PPR" evidence="2">
    <location>
        <begin position="311"/>
        <end position="345"/>
    </location>
</feature>
<dbReference type="SMR" id="A0A1S4CT58"/>
<dbReference type="InterPro" id="IPR011990">
    <property type="entry name" value="TPR-like_helical_dom_sf"/>
</dbReference>
<dbReference type="Pfam" id="PF13041">
    <property type="entry name" value="PPR_2"/>
    <property type="match status" value="4"/>
</dbReference>
<evidence type="ECO:0000313" key="3">
    <source>
        <dbReference type="RefSeq" id="XP_016504189.1"/>
    </source>
</evidence>
<keyword evidence="1" id="KW-0677">Repeat</keyword>
<dbReference type="OMA" id="HWRIAFA"/>
<dbReference type="OrthoDB" id="185373at2759"/>
<dbReference type="KEGG" id="nta:107822191"/>
<feature type="repeat" description="PPR" evidence="2">
    <location>
        <begin position="346"/>
        <end position="380"/>
    </location>
</feature>
<dbReference type="Pfam" id="PF12854">
    <property type="entry name" value="PPR_1"/>
    <property type="match status" value="1"/>
</dbReference>
<dbReference type="InterPro" id="IPR002885">
    <property type="entry name" value="PPR_rpt"/>
</dbReference>
<feature type="repeat" description="PPR" evidence="2">
    <location>
        <begin position="416"/>
        <end position="450"/>
    </location>
</feature>
<accession>A0A1S4CT58</accession>
<dbReference type="RefSeq" id="XP_016504189.1">
    <property type="nucleotide sequence ID" value="XM_016648703.1"/>
</dbReference>